<evidence type="ECO:0000313" key="3">
    <source>
        <dbReference type="EMBL" id="MDP9907794.1"/>
    </source>
</evidence>
<comment type="caution">
    <text evidence="3">The sequence shown here is derived from an EMBL/GenBank/DDBJ whole genome shotgun (WGS) entry which is preliminary data.</text>
</comment>
<protein>
    <recommendedName>
        <fullName evidence="7">Ion transport domain-containing protein</fullName>
    </recommendedName>
</protein>
<dbReference type="AlphaFoldDB" id="A0AAW8DNJ8"/>
<dbReference type="Proteomes" id="UP001242995">
    <property type="component" value="Unassembled WGS sequence"/>
</dbReference>
<organism evidence="3 6">
    <name type="scientific">Arthrobacter bambusae</name>
    <dbReference type="NCBI Taxonomy" id="1338426"/>
    <lineage>
        <taxon>Bacteria</taxon>
        <taxon>Bacillati</taxon>
        <taxon>Actinomycetota</taxon>
        <taxon>Actinomycetes</taxon>
        <taxon>Micrococcales</taxon>
        <taxon>Micrococcaceae</taxon>
        <taxon>Arthrobacter</taxon>
    </lineage>
</organism>
<dbReference type="RefSeq" id="WP_306964584.1">
    <property type="nucleotide sequence ID" value="NZ_JAUSRG010000027.1"/>
</dbReference>
<feature type="transmembrane region" description="Helical" evidence="2">
    <location>
        <begin position="74"/>
        <end position="97"/>
    </location>
</feature>
<gene>
    <name evidence="3" type="ORF">J2S90_004789</name>
    <name evidence="4" type="ORF">J2S93_003440</name>
</gene>
<evidence type="ECO:0000256" key="2">
    <source>
        <dbReference type="SAM" id="Phobius"/>
    </source>
</evidence>
<proteinExistence type="predicted"/>
<keyword evidence="2" id="KW-0472">Membrane</keyword>
<evidence type="ECO:0000313" key="4">
    <source>
        <dbReference type="EMBL" id="MDQ0181993.1"/>
    </source>
</evidence>
<keyword evidence="2" id="KW-1133">Transmembrane helix</keyword>
<dbReference type="EMBL" id="JAUSTF010000009">
    <property type="protein sequence ID" value="MDQ0181993.1"/>
    <property type="molecule type" value="Genomic_DNA"/>
</dbReference>
<dbReference type="Proteomes" id="UP001230951">
    <property type="component" value="Unassembled WGS sequence"/>
</dbReference>
<keyword evidence="5" id="KW-1185">Reference proteome</keyword>
<accession>A0AAW8DNJ8</accession>
<feature type="transmembrane region" description="Helical" evidence="2">
    <location>
        <begin position="127"/>
        <end position="147"/>
    </location>
</feature>
<evidence type="ECO:0000313" key="5">
    <source>
        <dbReference type="Proteomes" id="UP001230951"/>
    </source>
</evidence>
<evidence type="ECO:0008006" key="7">
    <source>
        <dbReference type="Google" id="ProtNLM"/>
    </source>
</evidence>
<name>A0AAW8DNJ8_9MICC</name>
<keyword evidence="2" id="KW-0812">Transmembrane</keyword>
<evidence type="ECO:0000313" key="6">
    <source>
        <dbReference type="Proteomes" id="UP001242995"/>
    </source>
</evidence>
<reference evidence="3 5" key="1">
    <citation type="submission" date="2023-07" db="EMBL/GenBank/DDBJ databases">
        <title>Sorghum-associated microbial communities from plants grown in Nebraska, USA.</title>
        <authorList>
            <person name="Schachtman D."/>
        </authorList>
    </citation>
    <scope>NUCLEOTIDE SEQUENCE</scope>
    <source>
        <strain evidence="3">DS1006</strain>
        <strain evidence="4 5">DS1016</strain>
    </source>
</reference>
<dbReference type="EMBL" id="JAUSRG010000027">
    <property type="protein sequence ID" value="MDP9907794.1"/>
    <property type="molecule type" value="Genomic_DNA"/>
</dbReference>
<evidence type="ECO:0000256" key="1">
    <source>
        <dbReference type="SAM" id="MobiDB-lite"/>
    </source>
</evidence>
<feature type="region of interest" description="Disordered" evidence="1">
    <location>
        <begin position="352"/>
        <end position="384"/>
    </location>
</feature>
<sequence>MTVFVWACFSVGLLALLLNWMSVIGTLIVPRPLHSNLSRMTHLVTAKIFFVITKPVSSYEVRDRILAWQSPMALFVRLLVWVIVFDLSFSLLLLPFVDGDLWQAASEAGSAMFTLGYAAPSNVGNTVLVYVAAYTGLIVIALQIGYLPTLYAAFNRREAEVTLLVSRAGSPSWGPELLVRTRFGMAAQTSTSELSELYQRWERWAADVAESHSTYLTLVWFRSPSPQSNWLNSLLSVMDAAALQLALSPGSAPSTRARLVIRMGFTCLNQVARAIRIPVEEDPDPDSELDVTFEDFQAAVELLRTVDYPIEVTAEQAWPHFRGWRVNYERVAYALAYAIDAPPSMWSGPRRFASEPVMPHRPKNRTSKDVKPDDPQMIAQRKTR</sequence>
<feature type="transmembrane region" description="Helical" evidence="2">
    <location>
        <begin position="36"/>
        <end position="53"/>
    </location>
</feature>